<dbReference type="OMA" id="KATHEKP"/>
<evidence type="ECO:0000313" key="7">
    <source>
        <dbReference type="EMBL" id="KRH76672.1"/>
    </source>
</evidence>
<dbReference type="EMBL" id="CM000834">
    <property type="protein sequence ID" value="KRH76672.1"/>
    <property type="molecule type" value="Genomic_DNA"/>
</dbReference>
<keyword evidence="4" id="KW-0238">DNA-binding</keyword>
<dbReference type="SMR" id="A0A0R0LC89"/>
<reference evidence="8" key="2">
    <citation type="submission" date="2018-02" db="UniProtKB">
        <authorList>
            <consortium name="EnsemblPlants"/>
        </authorList>
    </citation>
    <scope>IDENTIFICATION</scope>
    <source>
        <strain evidence="8">Williams 82</strain>
    </source>
</reference>
<dbReference type="GO" id="GO:0003677">
    <property type="term" value="F:DNA binding"/>
    <property type="evidence" value="ECO:0007669"/>
    <property type="project" value="UniProtKB-KW"/>
</dbReference>
<protein>
    <recommendedName>
        <fullName evidence="6">C3H1-type domain-containing protein</fullName>
    </recommendedName>
</protein>
<feature type="zinc finger region" description="C3H1-type" evidence="5">
    <location>
        <begin position="338"/>
        <end position="366"/>
    </location>
</feature>
<dbReference type="EnsemblPlants" id="KRH76672">
    <property type="protein sequence ID" value="KRH76672"/>
    <property type="gene ID" value="GLYMA_01G167400"/>
</dbReference>
<keyword evidence="1 5" id="KW-0479">Metal-binding</keyword>
<dbReference type="GO" id="GO:0008270">
    <property type="term" value="F:zinc ion binding"/>
    <property type="evidence" value="ECO:0007669"/>
    <property type="project" value="UniProtKB-KW"/>
</dbReference>
<accession>A0A0R0LC89</accession>
<keyword evidence="9" id="KW-1185">Reference proteome</keyword>
<proteinExistence type="predicted"/>
<dbReference type="Gramene" id="KRH76672">
    <property type="protein sequence ID" value="KRH76672"/>
    <property type="gene ID" value="GLYMA_01G167400"/>
</dbReference>
<dbReference type="InterPro" id="IPR000571">
    <property type="entry name" value="Znf_CCCH"/>
</dbReference>
<evidence type="ECO:0000256" key="1">
    <source>
        <dbReference type="ARBA" id="ARBA00022723"/>
    </source>
</evidence>
<evidence type="ECO:0000256" key="4">
    <source>
        <dbReference type="ARBA" id="ARBA00023125"/>
    </source>
</evidence>
<dbReference type="InterPro" id="IPR036855">
    <property type="entry name" value="Znf_CCCH_sf"/>
</dbReference>
<dbReference type="GeneID" id="102665542"/>
<sequence>MRVLEEVYPRISAIPDGPSVSSNVENECYDDNESVIPLLPLIPVEEEQESVEDTEPDFPTKKLQSQNLQQQYIPPATSLINPQCNNINSRCSGKPLPATSSESDIVAAASAAAVAAIIKSNEQGSLIDMDLLRKLFTDPTMIEKLIEQNRTATTTVSAPSNILSIPTSYSKPAAVASETKPTAPTTTMGLWPTSVTRKATHEKPSITSVPSVSLAMPLTPQTVTRHKPQSTHRPVKKNIPHMPNGVLPSLNTHSPQQGLKRAAPLASVSSSEFKTVAVPSVSANMHSVAKQMKSTTSGAVKDVNYYRSLVKEHGTHKQGKKSLRNLQGLKRSQGEVKFKSKKPCIYFGTPRGCRNGSDCPFQHDMPNQWEAGNVLMAQNAKRLKVGREI</sequence>
<evidence type="ECO:0000256" key="2">
    <source>
        <dbReference type="ARBA" id="ARBA00022771"/>
    </source>
</evidence>
<organism evidence="7">
    <name type="scientific">Glycine max</name>
    <name type="common">Soybean</name>
    <name type="synonym">Glycine hispida</name>
    <dbReference type="NCBI Taxonomy" id="3847"/>
    <lineage>
        <taxon>Eukaryota</taxon>
        <taxon>Viridiplantae</taxon>
        <taxon>Streptophyta</taxon>
        <taxon>Embryophyta</taxon>
        <taxon>Tracheophyta</taxon>
        <taxon>Spermatophyta</taxon>
        <taxon>Magnoliopsida</taxon>
        <taxon>eudicotyledons</taxon>
        <taxon>Gunneridae</taxon>
        <taxon>Pentapetalae</taxon>
        <taxon>rosids</taxon>
        <taxon>fabids</taxon>
        <taxon>Fabales</taxon>
        <taxon>Fabaceae</taxon>
        <taxon>Papilionoideae</taxon>
        <taxon>50 kb inversion clade</taxon>
        <taxon>NPAAA clade</taxon>
        <taxon>indigoferoid/millettioid clade</taxon>
        <taxon>Phaseoleae</taxon>
        <taxon>Glycine</taxon>
        <taxon>Glycine subgen. Soja</taxon>
    </lineage>
</organism>
<keyword evidence="2 5" id="KW-0863">Zinc-finger</keyword>
<evidence type="ECO:0000256" key="5">
    <source>
        <dbReference type="PROSITE-ProRule" id="PRU00723"/>
    </source>
</evidence>
<name>A0A0R0LC89_SOYBN</name>
<reference evidence="7" key="3">
    <citation type="submission" date="2018-07" db="EMBL/GenBank/DDBJ databases">
        <title>WGS assembly of Glycine max.</title>
        <authorList>
            <person name="Schmutz J."/>
            <person name="Cannon S."/>
            <person name="Schlueter J."/>
            <person name="Ma J."/>
            <person name="Mitros T."/>
            <person name="Nelson W."/>
            <person name="Hyten D."/>
            <person name="Song Q."/>
            <person name="Thelen J."/>
            <person name="Cheng J."/>
            <person name="Xu D."/>
            <person name="Hellsten U."/>
            <person name="May G."/>
            <person name="Yu Y."/>
            <person name="Sakurai T."/>
            <person name="Umezawa T."/>
            <person name="Bhattacharyya M."/>
            <person name="Sandhu D."/>
            <person name="Valliyodan B."/>
            <person name="Lindquist E."/>
            <person name="Peto M."/>
            <person name="Grant D."/>
            <person name="Shu S."/>
            <person name="Goodstein D."/>
            <person name="Barry K."/>
            <person name="Futrell-Griggs M."/>
            <person name="Abernathy B."/>
            <person name="Du J."/>
            <person name="Tian Z."/>
            <person name="Zhu L."/>
            <person name="Gill N."/>
            <person name="Joshi T."/>
            <person name="Libault M."/>
            <person name="Sethuraman A."/>
            <person name="Zhang X."/>
            <person name="Shinozaki K."/>
            <person name="Nguyen H."/>
            <person name="Wing R."/>
            <person name="Cregan P."/>
            <person name="Specht J."/>
            <person name="Grimwood J."/>
            <person name="Rokhsar D."/>
            <person name="Stacey G."/>
            <person name="Shoemaker R."/>
            <person name="Jackson S."/>
        </authorList>
    </citation>
    <scope>NUCLEOTIDE SEQUENCE</scope>
    <source>
        <tissue evidence="7">Callus</tissue>
    </source>
</reference>
<evidence type="ECO:0000259" key="6">
    <source>
        <dbReference type="PROSITE" id="PS50103"/>
    </source>
</evidence>
<gene>
    <name evidence="8" type="primary">LOC102665542</name>
    <name evidence="7" type="ORF">GLYMA_01G167400</name>
</gene>
<dbReference type="RefSeq" id="XP_040872091.1">
    <property type="nucleotide sequence ID" value="XM_041016157.1"/>
</dbReference>
<feature type="domain" description="C3H1-type" evidence="6">
    <location>
        <begin position="338"/>
        <end position="366"/>
    </location>
</feature>
<dbReference type="PANTHER" id="PTHR33400:SF9">
    <property type="entry name" value="C3H1-TYPE DOMAIN-CONTAINING PROTEIN"/>
    <property type="match status" value="1"/>
</dbReference>
<dbReference type="AlphaFoldDB" id="A0A0R0LC89"/>
<dbReference type="OrthoDB" id="1417286at2759"/>
<dbReference type="PROSITE" id="PS50103">
    <property type="entry name" value="ZF_C3H1"/>
    <property type="match status" value="1"/>
</dbReference>
<evidence type="ECO:0000256" key="3">
    <source>
        <dbReference type="ARBA" id="ARBA00022833"/>
    </source>
</evidence>
<dbReference type="SUPFAM" id="SSF90229">
    <property type="entry name" value="CCCH zinc finger"/>
    <property type="match status" value="1"/>
</dbReference>
<keyword evidence="3 5" id="KW-0862">Zinc</keyword>
<dbReference type="PANTHER" id="PTHR33400">
    <property type="entry name" value="ZINC FINGER CCCH DOMAIN-CONTAINING PROTEIN 6-RELATED"/>
    <property type="match status" value="1"/>
</dbReference>
<dbReference type="Proteomes" id="UP000008827">
    <property type="component" value="Chromosome 1"/>
</dbReference>
<evidence type="ECO:0000313" key="8">
    <source>
        <dbReference type="EnsemblPlants" id="KRH76672"/>
    </source>
</evidence>
<dbReference type="RefSeq" id="XP_040872092.1">
    <property type="nucleotide sequence ID" value="XM_041016158.1"/>
</dbReference>
<evidence type="ECO:0000313" key="9">
    <source>
        <dbReference type="Proteomes" id="UP000008827"/>
    </source>
</evidence>
<reference evidence="7 8" key="1">
    <citation type="journal article" date="2010" name="Nature">
        <title>Genome sequence of the palaeopolyploid soybean.</title>
        <authorList>
            <person name="Schmutz J."/>
            <person name="Cannon S.B."/>
            <person name="Schlueter J."/>
            <person name="Ma J."/>
            <person name="Mitros T."/>
            <person name="Nelson W."/>
            <person name="Hyten D.L."/>
            <person name="Song Q."/>
            <person name="Thelen J.J."/>
            <person name="Cheng J."/>
            <person name="Xu D."/>
            <person name="Hellsten U."/>
            <person name="May G.D."/>
            <person name="Yu Y."/>
            <person name="Sakurai T."/>
            <person name="Umezawa T."/>
            <person name="Bhattacharyya M.K."/>
            <person name="Sandhu D."/>
            <person name="Valliyodan B."/>
            <person name="Lindquist E."/>
            <person name="Peto M."/>
            <person name="Grant D."/>
            <person name="Shu S."/>
            <person name="Goodstein D."/>
            <person name="Barry K."/>
            <person name="Futrell-Griggs M."/>
            <person name="Abernathy B."/>
            <person name="Du J."/>
            <person name="Tian Z."/>
            <person name="Zhu L."/>
            <person name="Gill N."/>
            <person name="Joshi T."/>
            <person name="Libault M."/>
            <person name="Sethuraman A."/>
            <person name="Zhang X.-C."/>
            <person name="Shinozaki K."/>
            <person name="Nguyen H.T."/>
            <person name="Wing R.A."/>
            <person name="Cregan P."/>
            <person name="Specht J."/>
            <person name="Grimwood J."/>
            <person name="Rokhsar D."/>
            <person name="Stacey G."/>
            <person name="Shoemaker R.C."/>
            <person name="Jackson S.A."/>
        </authorList>
    </citation>
    <scope>NUCLEOTIDE SEQUENCE [LARGE SCALE GENOMIC DNA]</scope>
    <source>
        <strain evidence="8">cv. Williams 82</strain>
        <tissue evidence="7">Callus</tissue>
    </source>
</reference>